<dbReference type="Proteomes" id="UP001567571">
    <property type="component" value="Unassembled WGS sequence"/>
</dbReference>
<dbReference type="InterPro" id="IPR027417">
    <property type="entry name" value="P-loop_NTPase"/>
</dbReference>
<dbReference type="InterPro" id="IPR015854">
    <property type="entry name" value="ABC_transpr_LolD-like"/>
</dbReference>
<proteinExistence type="predicted"/>
<evidence type="ECO:0000256" key="2">
    <source>
        <dbReference type="ARBA" id="ARBA00022741"/>
    </source>
</evidence>
<name>A0ABV4IQR5_9EURY</name>
<comment type="caution">
    <text evidence="5">The sequence shown here is derived from an EMBL/GenBank/DDBJ whole genome shotgun (WGS) entry which is preliminary data.</text>
</comment>
<reference evidence="5 6" key="1">
    <citation type="submission" date="2024-06" db="EMBL/GenBank/DDBJ databases">
        <title>Halorubrum miltondacostae sp. nov., a potential PHA producer isolated from an inland solar saltern in Rio Maior, Portugal.</title>
        <authorList>
            <person name="Albuquerque L."/>
            <person name="Viver T."/>
            <person name="Barroso C."/>
            <person name="Claudino R."/>
            <person name="Galvan M."/>
            <person name="Simoes G."/>
            <person name="Lobo Da Cunha A."/>
            <person name="Egas C."/>
        </authorList>
    </citation>
    <scope>NUCLEOTIDE SEQUENCE [LARGE SCALE GENOMIC DNA]</scope>
    <source>
        <strain evidence="5 6">DSM 18646</strain>
    </source>
</reference>
<protein>
    <submittedName>
        <fullName evidence="5">ABC transporter ATP-binding protein</fullName>
    </submittedName>
</protein>
<gene>
    <name evidence="5" type="ORF">ABNG02_16395</name>
</gene>
<organism evidence="5 6">
    <name type="scientific">Halorubrum ejinorense</name>
    <dbReference type="NCBI Taxonomy" id="425309"/>
    <lineage>
        <taxon>Archaea</taxon>
        <taxon>Methanobacteriati</taxon>
        <taxon>Methanobacteriota</taxon>
        <taxon>Stenosarchaea group</taxon>
        <taxon>Halobacteria</taxon>
        <taxon>Halobacteriales</taxon>
        <taxon>Haloferacaceae</taxon>
        <taxon>Halorubrum</taxon>
    </lineage>
</organism>
<dbReference type="EMBL" id="JBEDNW010000011">
    <property type="protein sequence ID" value="MEZ3168893.1"/>
    <property type="molecule type" value="Genomic_DNA"/>
</dbReference>
<sequence>MSQETTAESVIRCEHVTRTYRGTGGARLVDRLRDDGERPATTAVEDVSLSVSRGEVVGIEGPSGSGKSTLLHLLAALDVPTHGTVSVCGADTADLSRRERTRLRLEDVGIVFQRFHLFPSLSARANVALPLVELGVPKRERREHAERLLDSVGLASRTTHTPRQLSGGEQQRVAVARALITEPSLLVADEPTGELDTATGDRILSLFTEAAARDTAIVLASHDRKALDIADKVITLRDGGRTDG</sequence>
<dbReference type="InterPro" id="IPR017911">
    <property type="entry name" value="MacB-like_ATP-bd"/>
</dbReference>
<feature type="domain" description="ABC transporter" evidence="4">
    <location>
        <begin position="26"/>
        <end position="242"/>
    </location>
</feature>
<evidence type="ECO:0000259" key="4">
    <source>
        <dbReference type="PROSITE" id="PS50893"/>
    </source>
</evidence>
<dbReference type="SUPFAM" id="SSF52540">
    <property type="entry name" value="P-loop containing nucleoside triphosphate hydrolases"/>
    <property type="match status" value="1"/>
</dbReference>
<keyword evidence="6" id="KW-1185">Reference proteome</keyword>
<dbReference type="Gene3D" id="3.40.50.300">
    <property type="entry name" value="P-loop containing nucleotide triphosphate hydrolases"/>
    <property type="match status" value="1"/>
</dbReference>
<evidence type="ECO:0000256" key="3">
    <source>
        <dbReference type="ARBA" id="ARBA00022840"/>
    </source>
</evidence>
<keyword evidence="3 5" id="KW-0067">ATP-binding</keyword>
<dbReference type="InterPro" id="IPR003593">
    <property type="entry name" value="AAA+_ATPase"/>
</dbReference>
<dbReference type="RefSeq" id="WP_343778932.1">
    <property type="nucleotide sequence ID" value="NZ_BAAADQ010000012.1"/>
</dbReference>
<dbReference type="PROSITE" id="PS00211">
    <property type="entry name" value="ABC_TRANSPORTER_1"/>
    <property type="match status" value="1"/>
</dbReference>
<dbReference type="Pfam" id="PF00005">
    <property type="entry name" value="ABC_tran"/>
    <property type="match status" value="1"/>
</dbReference>
<accession>A0ABV4IQR5</accession>
<dbReference type="PROSITE" id="PS50893">
    <property type="entry name" value="ABC_TRANSPORTER_2"/>
    <property type="match status" value="1"/>
</dbReference>
<evidence type="ECO:0000313" key="6">
    <source>
        <dbReference type="Proteomes" id="UP001567571"/>
    </source>
</evidence>
<keyword evidence="2" id="KW-0547">Nucleotide-binding</keyword>
<dbReference type="SMART" id="SM00382">
    <property type="entry name" value="AAA"/>
    <property type="match status" value="1"/>
</dbReference>
<keyword evidence="1" id="KW-0813">Transport</keyword>
<dbReference type="PANTHER" id="PTHR24220">
    <property type="entry name" value="IMPORT ATP-BINDING PROTEIN"/>
    <property type="match status" value="1"/>
</dbReference>
<evidence type="ECO:0000313" key="5">
    <source>
        <dbReference type="EMBL" id="MEZ3168893.1"/>
    </source>
</evidence>
<dbReference type="GO" id="GO:0005524">
    <property type="term" value="F:ATP binding"/>
    <property type="evidence" value="ECO:0007669"/>
    <property type="project" value="UniProtKB-KW"/>
</dbReference>
<dbReference type="InterPro" id="IPR003439">
    <property type="entry name" value="ABC_transporter-like_ATP-bd"/>
</dbReference>
<evidence type="ECO:0000256" key="1">
    <source>
        <dbReference type="ARBA" id="ARBA00022448"/>
    </source>
</evidence>
<dbReference type="CDD" id="cd03255">
    <property type="entry name" value="ABC_MJ0796_LolCDE_FtsE"/>
    <property type="match status" value="1"/>
</dbReference>
<dbReference type="InterPro" id="IPR017871">
    <property type="entry name" value="ABC_transporter-like_CS"/>
</dbReference>